<keyword evidence="1" id="KW-0812">Transmembrane</keyword>
<evidence type="ECO:0000256" key="1">
    <source>
        <dbReference type="SAM" id="Phobius"/>
    </source>
</evidence>
<dbReference type="EMBL" id="JAMQOS010000006">
    <property type="protein sequence ID" value="MDS0283842.1"/>
    <property type="molecule type" value="Genomic_DNA"/>
</dbReference>
<feature type="transmembrane region" description="Helical" evidence="1">
    <location>
        <begin position="118"/>
        <end position="142"/>
    </location>
</feature>
<evidence type="ECO:0000313" key="4">
    <source>
        <dbReference type="Proteomes" id="UP001268864"/>
    </source>
</evidence>
<sequence>MDSRSLILLAFGVLALVGGLWLYTAVPGEAYRLHVMASDADTAANASERDTAVYAYDELDPEAQSVFRKGRAAAGEDITIRTNRWPEEFEYGTDTAGVTVVSDGDTHYLVRASQRRCLAGLCAVLRIFLLGVAGVGVVALGIGAKRATARS</sequence>
<evidence type="ECO:0000259" key="2">
    <source>
        <dbReference type="Pfam" id="PF25934"/>
    </source>
</evidence>
<gene>
    <name evidence="3" type="ORF">NDI86_17135</name>
</gene>
<keyword evidence="4" id="KW-1185">Reference proteome</keyword>
<protein>
    <recommendedName>
        <fullName evidence="2">DUF7979 domain-containing protein</fullName>
    </recommendedName>
</protein>
<dbReference type="Pfam" id="PF25934">
    <property type="entry name" value="DUF7979"/>
    <property type="match status" value="1"/>
</dbReference>
<dbReference type="RefSeq" id="WP_121513003.1">
    <property type="nucleotide sequence ID" value="NZ_JAMQOS010000006.1"/>
</dbReference>
<evidence type="ECO:0000313" key="3">
    <source>
        <dbReference type="EMBL" id="MDS0283842.1"/>
    </source>
</evidence>
<dbReference type="InterPro" id="IPR058285">
    <property type="entry name" value="DUF7979"/>
</dbReference>
<dbReference type="Proteomes" id="UP001268864">
    <property type="component" value="Unassembled WGS sequence"/>
</dbReference>
<accession>A0ABU2FSU7</accession>
<organism evidence="3 4">
    <name type="scientific">Haloarcula onubensis</name>
    <dbReference type="NCBI Taxonomy" id="2950539"/>
    <lineage>
        <taxon>Archaea</taxon>
        <taxon>Methanobacteriati</taxon>
        <taxon>Methanobacteriota</taxon>
        <taxon>Stenosarchaea group</taxon>
        <taxon>Halobacteria</taxon>
        <taxon>Halobacteriales</taxon>
        <taxon>Haloarculaceae</taxon>
        <taxon>Haloarcula</taxon>
    </lineage>
</organism>
<comment type="caution">
    <text evidence="3">The sequence shown here is derived from an EMBL/GenBank/DDBJ whole genome shotgun (WGS) entry which is preliminary data.</text>
</comment>
<proteinExistence type="predicted"/>
<feature type="domain" description="DUF7979" evidence="2">
    <location>
        <begin position="40"/>
        <end position="110"/>
    </location>
</feature>
<keyword evidence="1" id="KW-1133">Transmembrane helix</keyword>
<keyword evidence="1" id="KW-0472">Membrane</keyword>
<name>A0ABU2FSU7_9EURY</name>
<feature type="transmembrane region" description="Helical" evidence="1">
    <location>
        <begin position="6"/>
        <end position="26"/>
    </location>
</feature>
<reference evidence="3 4" key="1">
    <citation type="submission" date="2022-06" db="EMBL/GenBank/DDBJ databases">
        <title>Halomicroarcula sp. a new haloarchaeum isolate from saline soil.</title>
        <authorList>
            <person name="Strakova D."/>
            <person name="Galisteo C."/>
            <person name="Sanchez-Porro C."/>
            <person name="Ventosa A."/>
        </authorList>
    </citation>
    <scope>NUCLEOTIDE SEQUENCE [LARGE SCALE GENOMIC DNA]</scope>
    <source>
        <strain evidence="3 4">S3CR25-11</strain>
    </source>
</reference>